<feature type="compositionally biased region" description="Basic residues" evidence="2">
    <location>
        <begin position="117"/>
        <end position="141"/>
    </location>
</feature>
<feature type="region of interest" description="Disordered" evidence="2">
    <location>
        <begin position="286"/>
        <end position="331"/>
    </location>
</feature>
<dbReference type="EMBL" id="ASPP01021747">
    <property type="protein sequence ID" value="ETO12078.1"/>
    <property type="molecule type" value="Genomic_DNA"/>
</dbReference>
<feature type="compositionally biased region" description="Acidic residues" evidence="2">
    <location>
        <begin position="290"/>
        <end position="304"/>
    </location>
</feature>
<dbReference type="AlphaFoldDB" id="X6MDI1"/>
<evidence type="ECO:0000313" key="5">
    <source>
        <dbReference type="Proteomes" id="UP000023152"/>
    </source>
</evidence>
<dbReference type="Pfam" id="PF09011">
    <property type="entry name" value="HMG_box_2"/>
    <property type="match status" value="1"/>
</dbReference>
<reference evidence="4 5" key="1">
    <citation type="journal article" date="2013" name="Curr. Biol.">
        <title>The Genome of the Foraminiferan Reticulomyxa filosa.</title>
        <authorList>
            <person name="Glockner G."/>
            <person name="Hulsmann N."/>
            <person name="Schleicher M."/>
            <person name="Noegel A.A."/>
            <person name="Eichinger L."/>
            <person name="Gallinger C."/>
            <person name="Pawlowski J."/>
            <person name="Sierra R."/>
            <person name="Euteneuer U."/>
            <person name="Pillet L."/>
            <person name="Moustafa A."/>
            <person name="Platzer M."/>
            <person name="Groth M."/>
            <person name="Szafranski K."/>
            <person name="Schliwa M."/>
        </authorList>
    </citation>
    <scope>NUCLEOTIDE SEQUENCE [LARGE SCALE GENOMIC DNA]</scope>
</reference>
<evidence type="ECO:0000256" key="2">
    <source>
        <dbReference type="SAM" id="MobiDB-lite"/>
    </source>
</evidence>
<organism evidence="4 5">
    <name type="scientific">Reticulomyxa filosa</name>
    <dbReference type="NCBI Taxonomy" id="46433"/>
    <lineage>
        <taxon>Eukaryota</taxon>
        <taxon>Sar</taxon>
        <taxon>Rhizaria</taxon>
        <taxon>Retaria</taxon>
        <taxon>Foraminifera</taxon>
        <taxon>Monothalamids</taxon>
        <taxon>Reticulomyxidae</taxon>
        <taxon>Reticulomyxa</taxon>
    </lineage>
</organism>
<keyword evidence="1" id="KW-0539">Nucleus</keyword>
<proteinExistence type="predicted"/>
<dbReference type="PROSITE" id="PS50118">
    <property type="entry name" value="HMG_BOX_2"/>
    <property type="match status" value="1"/>
</dbReference>
<keyword evidence="1" id="KW-0238">DNA-binding</keyword>
<feature type="domain" description="HMG box" evidence="3">
    <location>
        <begin position="165"/>
        <end position="218"/>
    </location>
</feature>
<comment type="caution">
    <text evidence="4">The sequence shown here is derived from an EMBL/GenBank/DDBJ whole genome shotgun (WGS) entry which is preliminary data.</text>
</comment>
<feature type="region of interest" description="Disordered" evidence="2">
    <location>
        <begin position="1"/>
        <end position="164"/>
    </location>
</feature>
<dbReference type="Proteomes" id="UP000023152">
    <property type="component" value="Unassembled WGS sequence"/>
</dbReference>
<feature type="compositionally biased region" description="Polar residues" evidence="2">
    <location>
        <begin position="306"/>
        <end position="315"/>
    </location>
</feature>
<sequence>MDYLHFLEGEDTKVADEDRPVAPVNESAESKELSTSIPLEKSKKKKKISGTKQKGDRNKNSALKKKKKGANESMESETSKKKKKKKKVGTSVQRKEPEKVSDTSVEVLKPEETSGKKDKKQKSKKKNSKSKNKNKTKKIKSPNHETTSKKKKKKPKSQKNEVTGQPKQVIAYHIFLKERISEMKVTDPNKKFSERIRTIAQEWNRMNAESKQPFQDKAVSRGEYILVALNICGRILSVITTFKRREFFYYYYYCLENVYAWGKNNDDTAEISEAARLSDNASKINATELSDSEFEEPKTEDETETSVFSDHQSSQDSEKEILSDEQELSLA</sequence>
<dbReference type="GO" id="GO:0003677">
    <property type="term" value="F:DNA binding"/>
    <property type="evidence" value="ECO:0007669"/>
    <property type="project" value="UniProtKB-UniRule"/>
</dbReference>
<evidence type="ECO:0000259" key="3">
    <source>
        <dbReference type="PROSITE" id="PS50118"/>
    </source>
</evidence>
<dbReference type="CDD" id="cd00084">
    <property type="entry name" value="HMG-box_SF"/>
    <property type="match status" value="1"/>
</dbReference>
<dbReference type="InterPro" id="IPR009071">
    <property type="entry name" value="HMG_box_dom"/>
</dbReference>
<dbReference type="Gene3D" id="1.10.30.10">
    <property type="entry name" value="High mobility group box domain"/>
    <property type="match status" value="1"/>
</dbReference>
<protein>
    <recommendedName>
        <fullName evidence="3">HMG box domain-containing protein</fullName>
    </recommendedName>
</protein>
<dbReference type="SUPFAM" id="SSF47095">
    <property type="entry name" value="HMG-box"/>
    <property type="match status" value="1"/>
</dbReference>
<evidence type="ECO:0000256" key="1">
    <source>
        <dbReference type="PROSITE-ProRule" id="PRU00267"/>
    </source>
</evidence>
<feature type="compositionally biased region" description="Basic and acidic residues" evidence="2">
    <location>
        <begin position="1"/>
        <end position="20"/>
    </location>
</feature>
<accession>X6MDI1</accession>
<feature type="DNA-binding region" description="HMG box" evidence="1">
    <location>
        <begin position="165"/>
        <end position="218"/>
    </location>
</feature>
<keyword evidence="5" id="KW-1185">Reference proteome</keyword>
<gene>
    <name evidence="4" type="ORF">RFI_25293</name>
</gene>
<dbReference type="InterPro" id="IPR036910">
    <property type="entry name" value="HMG_box_dom_sf"/>
</dbReference>
<dbReference type="GO" id="GO:0005634">
    <property type="term" value="C:nucleus"/>
    <property type="evidence" value="ECO:0007669"/>
    <property type="project" value="UniProtKB-UniRule"/>
</dbReference>
<evidence type="ECO:0000313" key="4">
    <source>
        <dbReference type="EMBL" id="ETO12078.1"/>
    </source>
</evidence>
<name>X6MDI1_RETFI</name>